<keyword evidence="4" id="KW-1185">Reference proteome</keyword>
<dbReference type="InterPro" id="IPR058548">
    <property type="entry name" value="MlaB-like_STAS"/>
</dbReference>
<dbReference type="Gene3D" id="3.30.750.24">
    <property type="entry name" value="STAS domain"/>
    <property type="match status" value="1"/>
</dbReference>
<sequence length="132" mass="14163">MTTIPPAGLLLTVSLTDEHTVCVSIEGDLDYDSSQQLLDETREQLSRHTGTRHLRLDCSRLVTCDSMGLATLLAVHRATDAAGVRLHLDGRPASLERILRLTGTLSHLTDPRSGAGSAVAKEQQDVPGGEHS</sequence>
<name>A0A1U9R2Z9_STRNV</name>
<gene>
    <name evidence="3" type="ORF">BBN63_34195</name>
</gene>
<dbReference type="InterPro" id="IPR002645">
    <property type="entry name" value="STAS_dom"/>
</dbReference>
<evidence type="ECO:0000256" key="1">
    <source>
        <dbReference type="SAM" id="MobiDB-lite"/>
    </source>
</evidence>
<dbReference type="AlphaFoldDB" id="A0A1U9R2Z9"/>
<accession>A0A1U9R2Z9</accession>
<feature type="region of interest" description="Disordered" evidence="1">
    <location>
        <begin position="109"/>
        <end position="132"/>
    </location>
</feature>
<organism evidence="3 4">
    <name type="scientific">Streptomyces niveus</name>
    <name type="common">Streptomyces spheroides</name>
    <dbReference type="NCBI Taxonomy" id="193462"/>
    <lineage>
        <taxon>Bacteria</taxon>
        <taxon>Bacillati</taxon>
        <taxon>Actinomycetota</taxon>
        <taxon>Actinomycetes</taxon>
        <taxon>Kitasatosporales</taxon>
        <taxon>Streptomycetaceae</taxon>
        <taxon>Streptomyces</taxon>
    </lineage>
</organism>
<evidence type="ECO:0000313" key="3">
    <source>
        <dbReference type="EMBL" id="AQU70471.1"/>
    </source>
</evidence>
<dbReference type="CDD" id="cd07043">
    <property type="entry name" value="STAS_anti-anti-sigma_factors"/>
    <property type="match status" value="1"/>
</dbReference>
<dbReference type="Proteomes" id="UP000189677">
    <property type="component" value="Chromosome"/>
</dbReference>
<protein>
    <recommendedName>
        <fullName evidence="2">STAS domain-containing protein</fullName>
    </recommendedName>
</protein>
<dbReference type="RefSeq" id="WP_078079166.1">
    <property type="nucleotide sequence ID" value="NZ_CP018047.1"/>
</dbReference>
<dbReference type="KEGG" id="snw:BBN63_34195"/>
<dbReference type="EMBL" id="CP018047">
    <property type="protein sequence ID" value="AQU70471.1"/>
    <property type="molecule type" value="Genomic_DNA"/>
</dbReference>
<dbReference type="Pfam" id="PF13466">
    <property type="entry name" value="STAS_2"/>
    <property type="match status" value="1"/>
</dbReference>
<feature type="domain" description="STAS" evidence="2">
    <location>
        <begin position="23"/>
        <end position="103"/>
    </location>
</feature>
<reference evidence="3 4" key="1">
    <citation type="submission" date="2016-11" db="EMBL/GenBank/DDBJ databases">
        <title>Complete genome sequence of Streptomyces niveus SCSIO 3406.</title>
        <authorList>
            <person name="Zhu Q."/>
            <person name="Cheng W."/>
            <person name="Song Y."/>
            <person name="Li Q."/>
            <person name="Ju J."/>
        </authorList>
    </citation>
    <scope>NUCLEOTIDE SEQUENCE [LARGE SCALE GENOMIC DNA]</scope>
    <source>
        <strain evidence="3 4">SCSIO 3406</strain>
    </source>
</reference>
<evidence type="ECO:0000259" key="2">
    <source>
        <dbReference type="PROSITE" id="PS50801"/>
    </source>
</evidence>
<evidence type="ECO:0000313" key="4">
    <source>
        <dbReference type="Proteomes" id="UP000189677"/>
    </source>
</evidence>
<feature type="compositionally biased region" description="Basic and acidic residues" evidence="1">
    <location>
        <begin position="122"/>
        <end position="132"/>
    </location>
</feature>
<dbReference type="SUPFAM" id="SSF52091">
    <property type="entry name" value="SpoIIaa-like"/>
    <property type="match status" value="1"/>
</dbReference>
<dbReference type="OrthoDB" id="4249752at2"/>
<dbReference type="PROSITE" id="PS50801">
    <property type="entry name" value="STAS"/>
    <property type="match status" value="1"/>
</dbReference>
<proteinExistence type="predicted"/>
<dbReference type="InterPro" id="IPR036513">
    <property type="entry name" value="STAS_dom_sf"/>
</dbReference>